<organism evidence="1 2">
    <name type="scientific">Anisodus acutangulus</name>
    <dbReference type="NCBI Taxonomy" id="402998"/>
    <lineage>
        <taxon>Eukaryota</taxon>
        <taxon>Viridiplantae</taxon>
        <taxon>Streptophyta</taxon>
        <taxon>Embryophyta</taxon>
        <taxon>Tracheophyta</taxon>
        <taxon>Spermatophyta</taxon>
        <taxon>Magnoliopsida</taxon>
        <taxon>eudicotyledons</taxon>
        <taxon>Gunneridae</taxon>
        <taxon>Pentapetalae</taxon>
        <taxon>asterids</taxon>
        <taxon>lamiids</taxon>
        <taxon>Solanales</taxon>
        <taxon>Solanaceae</taxon>
        <taxon>Solanoideae</taxon>
        <taxon>Hyoscyameae</taxon>
        <taxon>Anisodus</taxon>
    </lineage>
</organism>
<proteinExistence type="predicted"/>
<evidence type="ECO:0000313" key="2">
    <source>
        <dbReference type="Proteomes" id="UP001152561"/>
    </source>
</evidence>
<name>A0A9Q1QVD7_9SOLA</name>
<dbReference type="EMBL" id="JAJAGQ010000023">
    <property type="protein sequence ID" value="KAJ8528495.1"/>
    <property type="molecule type" value="Genomic_DNA"/>
</dbReference>
<dbReference type="AlphaFoldDB" id="A0A9Q1QVD7"/>
<keyword evidence="2" id="KW-1185">Reference proteome</keyword>
<gene>
    <name evidence="1" type="ORF">K7X08_022187</name>
</gene>
<accession>A0A9Q1QVD7</accession>
<protein>
    <submittedName>
        <fullName evidence="1">Uncharacterized protein</fullName>
    </submittedName>
</protein>
<reference evidence="2" key="1">
    <citation type="journal article" date="2023" name="Proc. Natl. Acad. Sci. U.S.A.">
        <title>Genomic and structural basis for evolution of tropane alkaloid biosynthesis.</title>
        <authorList>
            <person name="Wanga Y.-J."/>
            <person name="Taina T."/>
            <person name="Yua J.-Y."/>
            <person name="Lia J."/>
            <person name="Xua B."/>
            <person name="Chenc J."/>
            <person name="D'Auriad J.C."/>
            <person name="Huanga J.-P."/>
            <person name="Huanga S.-X."/>
        </authorList>
    </citation>
    <scope>NUCLEOTIDE SEQUENCE [LARGE SCALE GENOMIC DNA]</scope>
    <source>
        <strain evidence="2">cv. KIB-2019</strain>
    </source>
</reference>
<comment type="caution">
    <text evidence="1">The sequence shown here is derived from an EMBL/GenBank/DDBJ whole genome shotgun (WGS) entry which is preliminary data.</text>
</comment>
<evidence type="ECO:0000313" key="1">
    <source>
        <dbReference type="EMBL" id="KAJ8528495.1"/>
    </source>
</evidence>
<sequence>MVNTTDAQNKQEDNYKEIVTDHDENGEQQLEDTNSVELVSTKQWVDNTFVATQVIVEKYSDALQESDNMIKPQEDLEENIEGDKQLVSQEWKSPIVVDLSQNQQQLDNIITEVSYVEENSSKFQLNVPINENGIGFFPHERENVVDRSIMKVRKEQEKHVTNLKTHTPLQELHNVISHNSEITAEGYHSSKLSGGKVKFKENVEDDDIDQVLTHVANEAGIFPKSM</sequence>
<dbReference type="Proteomes" id="UP001152561">
    <property type="component" value="Unassembled WGS sequence"/>
</dbReference>